<dbReference type="AlphaFoldDB" id="A0A6L2KNX4"/>
<comment type="caution">
    <text evidence="3">The sequence shown here is derived from an EMBL/GenBank/DDBJ whole genome shotgun (WGS) entry which is preliminary data.</text>
</comment>
<protein>
    <submittedName>
        <fullName evidence="3">Uncharacterized protein</fullName>
    </submittedName>
</protein>
<accession>A0A6L2KNX4</accession>
<reference evidence="3" key="1">
    <citation type="journal article" date="2019" name="Sci. Rep.">
        <title>Draft genome of Tanacetum cinerariifolium, the natural source of mosquito coil.</title>
        <authorList>
            <person name="Yamashiro T."/>
            <person name="Shiraishi A."/>
            <person name="Satake H."/>
            <person name="Nakayama K."/>
        </authorList>
    </citation>
    <scope>NUCLEOTIDE SEQUENCE</scope>
</reference>
<feature type="coiled-coil region" evidence="1">
    <location>
        <begin position="220"/>
        <end position="247"/>
    </location>
</feature>
<sequence length="280" mass="31783">MENPLPNHDVNLPDDEQVQPEPIPALLGFAPAVLDIPNNNNRWIEEEPEEDPEIEEEEEEEEEEMDIEDKMDDPEIIDPYEIEEGELPPSPADSDTSSDSEPEVEAEDEDEDEATVGTITREPYSVPPFSSTTYMGSGSSRKVFAPGSIGKDVNILHRKVKGLAQQMFDRANTEYSTLKILGEMDRYLGGISPERRSEAREHHKLKQSVSTLEGQMRGLMLEDKEEKERLKKKLRASQQEKEQIEQAFRHVIDWIREQFGAKIPPCMGDADVTTPDNTHP</sequence>
<evidence type="ECO:0000313" key="3">
    <source>
        <dbReference type="EMBL" id="GEU50659.1"/>
    </source>
</evidence>
<organism evidence="3">
    <name type="scientific">Tanacetum cinerariifolium</name>
    <name type="common">Dalmatian daisy</name>
    <name type="synonym">Chrysanthemum cinerariifolium</name>
    <dbReference type="NCBI Taxonomy" id="118510"/>
    <lineage>
        <taxon>Eukaryota</taxon>
        <taxon>Viridiplantae</taxon>
        <taxon>Streptophyta</taxon>
        <taxon>Embryophyta</taxon>
        <taxon>Tracheophyta</taxon>
        <taxon>Spermatophyta</taxon>
        <taxon>Magnoliopsida</taxon>
        <taxon>eudicotyledons</taxon>
        <taxon>Gunneridae</taxon>
        <taxon>Pentapetalae</taxon>
        <taxon>asterids</taxon>
        <taxon>campanulids</taxon>
        <taxon>Asterales</taxon>
        <taxon>Asteraceae</taxon>
        <taxon>Asteroideae</taxon>
        <taxon>Anthemideae</taxon>
        <taxon>Anthemidinae</taxon>
        <taxon>Tanacetum</taxon>
    </lineage>
</organism>
<feature type="region of interest" description="Disordered" evidence="2">
    <location>
        <begin position="38"/>
        <end position="136"/>
    </location>
</feature>
<name>A0A6L2KNX4_TANCI</name>
<dbReference type="EMBL" id="BKCJ010002748">
    <property type="protein sequence ID" value="GEU50659.1"/>
    <property type="molecule type" value="Genomic_DNA"/>
</dbReference>
<feature type="region of interest" description="Disordered" evidence="2">
    <location>
        <begin position="1"/>
        <end position="22"/>
    </location>
</feature>
<feature type="compositionally biased region" description="Acidic residues" evidence="2">
    <location>
        <begin position="46"/>
        <end position="86"/>
    </location>
</feature>
<keyword evidence="1" id="KW-0175">Coiled coil</keyword>
<gene>
    <name evidence="3" type="ORF">Tci_022637</name>
</gene>
<evidence type="ECO:0000256" key="2">
    <source>
        <dbReference type="SAM" id="MobiDB-lite"/>
    </source>
</evidence>
<evidence type="ECO:0000256" key="1">
    <source>
        <dbReference type="SAM" id="Coils"/>
    </source>
</evidence>
<feature type="compositionally biased region" description="Acidic residues" evidence="2">
    <location>
        <begin position="96"/>
        <end position="114"/>
    </location>
</feature>
<proteinExistence type="predicted"/>